<protein>
    <submittedName>
        <fullName evidence="1">Uncharacterized protein</fullName>
    </submittedName>
</protein>
<name>A0A1F6FF49_9BACT</name>
<proteinExistence type="predicted"/>
<evidence type="ECO:0000313" key="2">
    <source>
        <dbReference type="Proteomes" id="UP000177325"/>
    </source>
</evidence>
<gene>
    <name evidence="1" type="ORF">A3G90_00015</name>
</gene>
<comment type="caution">
    <text evidence="1">The sequence shown here is derived from an EMBL/GenBank/DDBJ whole genome shotgun (WGS) entry which is preliminary data.</text>
</comment>
<organism evidence="1 2">
    <name type="scientific">Candidatus Kaiserbacteria bacterium RIFCSPLOWO2_12_FULL_45_26</name>
    <dbReference type="NCBI Taxonomy" id="1798525"/>
    <lineage>
        <taxon>Bacteria</taxon>
        <taxon>Candidatus Kaiseribacteriota</taxon>
    </lineage>
</organism>
<dbReference type="SUPFAM" id="SSF48295">
    <property type="entry name" value="TrpR-like"/>
    <property type="match status" value="1"/>
</dbReference>
<dbReference type="InterPro" id="IPR038116">
    <property type="entry name" value="TrpR-like_sf"/>
</dbReference>
<dbReference type="InterPro" id="IPR010921">
    <property type="entry name" value="Trp_repressor/repl_initiator"/>
</dbReference>
<dbReference type="Gene3D" id="1.10.1270.10">
    <property type="entry name" value="TrpR-like"/>
    <property type="match status" value="1"/>
</dbReference>
<sequence length="130" mass="15109">MKSGIDKLALRAFSVTTESVSDFIIVKLLTHKEKIAIGRRLIIAEAIKAGKTRMEINNKISISPNTFTQIKHWIDSDQKIYSSARTPEGVNRKHIHRHSHINPLTYADMKRRYPAHYLLFSIVEELWKRK</sequence>
<dbReference type="EMBL" id="MFMM01000001">
    <property type="protein sequence ID" value="OGG84472.1"/>
    <property type="molecule type" value="Genomic_DNA"/>
</dbReference>
<reference evidence="1 2" key="1">
    <citation type="journal article" date="2016" name="Nat. Commun.">
        <title>Thousands of microbial genomes shed light on interconnected biogeochemical processes in an aquifer system.</title>
        <authorList>
            <person name="Anantharaman K."/>
            <person name="Brown C.T."/>
            <person name="Hug L.A."/>
            <person name="Sharon I."/>
            <person name="Castelle C.J."/>
            <person name="Probst A.J."/>
            <person name="Thomas B.C."/>
            <person name="Singh A."/>
            <person name="Wilkins M.J."/>
            <person name="Karaoz U."/>
            <person name="Brodie E.L."/>
            <person name="Williams K.H."/>
            <person name="Hubbard S.S."/>
            <person name="Banfield J.F."/>
        </authorList>
    </citation>
    <scope>NUCLEOTIDE SEQUENCE [LARGE SCALE GENOMIC DNA]</scope>
</reference>
<accession>A0A1F6FF49</accession>
<dbReference type="AlphaFoldDB" id="A0A1F6FF49"/>
<evidence type="ECO:0000313" key="1">
    <source>
        <dbReference type="EMBL" id="OGG84472.1"/>
    </source>
</evidence>
<dbReference type="Proteomes" id="UP000177325">
    <property type="component" value="Unassembled WGS sequence"/>
</dbReference>
<dbReference type="STRING" id="1798525.A3G90_00015"/>
<dbReference type="GO" id="GO:0043565">
    <property type="term" value="F:sequence-specific DNA binding"/>
    <property type="evidence" value="ECO:0007669"/>
    <property type="project" value="InterPro"/>
</dbReference>